<feature type="domain" description="Ribosomal RNA small subunit methyltransferase E methyltransferase" evidence="13">
    <location>
        <begin position="74"/>
        <end position="242"/>
    </location>
</feature>
<comment type="subcellular location">
    <subcellularLocation>
        <location evidence="1 12">Cytoplasm</location>
    </subcellularLocation>
</comment>
<dbReference type="SUPFAM" id="SSF75217">
    <property type="entry name" value="alpha/beta knot"/>
    <property type="match status" value="1"/>
</dbReference>
<evidence type="ECO:0000313" key="15">
    <source>
        <dbReference type="EMBL" id="MBO1226049.1"/>
    </source>
</evidence>
<keyword evidence="6 12" id="KW-0698">rRNA processing</keyword>
<comment type="function">
    <text evidence="10 12">Specifically methylates the N3 position of the uracil ring of uridine 1498 (m3U1498) in 16S rRNA. Acts on the fully assembled 30S ribosomal subunit.</text>
</comment>
<dbReference type="PANTHER" id="PTHR30027:SF3">
    <property type="entry name" value="16S RRNA (URACIL(1498)-N(3))-METHYLTRANSFERASE"/>
    <property type="match status" value="1"/>
</dbReference>
<evidence type="ECO:0000256" key="11">
    <source>
        <dbReference type="ARBA" id="ARBA00047944"/>
    </source>
</evidence>
<dbReference type="Proteomes" id="UP000254412">
    <property type="component" value="Unassembled WGS sequence"/>
</dbReference>
<dbReference type="InterPro" id="IPR046886">
    <property type="entry name" value="RsmE_MTase_dom"/>
</dbReference>
<evidence type="ECO:0000256" key="8">
    <source>
        <dbReference type="ARBA" id="ARBA00022679"/>
    </source>
</evidence>
<reference evidence="16 17" key="1">
    <citation type="submission" date="2018-06" db="EMBL/GenBank/DDBJ databases">
        <authorList>
            <consortium name="Pathogen Informatics"/>
            <person name="Doyle S."/>
        </authorList>
    </citation>
    <scope>NUCLEOTIDE SEQUENCE [LARGE SCALE GENOMIC DNA]</scope>
    <source>
        <strain evidence="16 17">NCTC13834</strain>
    </source>
</reference>
<evidence type="ECO:0000259" key="14">
    <source>
        <dbReference type="Pfam" id="PF20260"/>
    </source>
</evidence>
<dbReference type="AlphaFoldDB" id="A0A291JJB1"/>
<dbReference type="GO" id="GO:0070042">
    <property type="term" value="F:rRNA (uridine-N3-)-methyltransferase activity"/>
    <property type="evidence" value="ECO:0007669"/>
    <property type="project" value="TreeGrafter"/>
</dbReference>
<keyword evidence="8 12" id="KW-0808">Transferase</keyword>
<sequence length="250" mass="28820">MQRYFIDQNADIHQRFFITDSNDIHHITNVMRYQKNDKIIITFADQKVYKCQIEVIEPNRIGINLIEAVDINTELPQHITLCSGLIKADKYEWMIQKSTELGASQFIAVGMQRSVVKLNDSKITKKLERWQKIIKEAAEQSYRLIIPEIEYKSNLKEIYGIIDEYDYVLIAYEESAKCGELSNFKAVVQRFKPGDRVLIIFGPEGGFAEEEIKLFENSAYQIGLGPRILRAETAPLYTLSAVSFQKDLLG</sequence>
<keyword evidence="18" id="KW-1185">Reference proteome</keyword>
<dbReference type="NCBIfam" id="NF008691">
    <property type="entry name" value="PRK11713.1-4"/>
    <property type="match status" value="1"/>
</dbReference>
<evidence type="ECO:0000313" key="16">
    <source>
        <dbReference type="EMBL" id="SUM54994.1"/>
    </source>
</evidence>
<dbReference type="Pfam" id="PF20260">
    <property type="entry name" value="PUA_4"/>
    <property type="match status" value="1"/>
</dbReference>
<dbReference type="SUPFAM" id="SSF88697">
    <property type="entry name" value="PUA domain-like"/>
    <property type="match status" value="1"/>
</dbReference>
<dbReference type="InterPro" id="IPR029028">
    <property type="entry name" value="Alpha/beta_knot_MTases"/>
</dbReference>
<dbReference type="Gene3D" id="3.40.1280.10">
    <property type="match status" value="1"/>
</dbReference>
<keyword evidence="9 12" id="KW-0949">S-adenosyl-L-methionine</keyword>
<comment type="catalytic activity">
    <reaction evidence="11 12">
        <text>uridine(1498) in 16S rRNA + S-adenosyl-L-methionine = N(3)-methyluridine(1498) in 16S rRNA + S-adenosyl-L-homocysteine + H(+)</text>
        <dbReference type="Rhea" id="RHEA:42920"/>
        <dbReference type="Rhea" id="RHEA-COMP:10283"/>
        <dbReference type="Rhea" id="RHEA-COMP:10284"/>
        <dbReference type="ChEBI" id="CHEBI:15378"/>
        <dbReference type="ChEBI" id="CHEBI:57856"/>
        <dbReference type="ChEBI" id="CHEBI:59789"/>
        <dbReference type="ChEBI" id="CHEBI:65315"/>
        <dbReference type="ChEBI" id="CHEBI:74502"/>
        <dbReference type="EC" id="2.1.1.193"/>
    </reaction>
</comment>
<gene>
    <name evidence="16" type="primary">rsmE</name>
    <name evidence="15" type="ORF">J3T88_01760</name>
    <name evidence="16" type="ORF">NCTC13834_01349</name>
</gene>
<dbReference type="CDD" id="cd18084">
    <property type="entry name" value="RsmE-like"/>
    <property type="match status" value="1"/>
</dbReference>
<evidence type="ECO:0000259" key="13">
    <source>
        <dbReference type="Pfam" id="PF04452"/>
    </source>
</evidence>
<evidence type="ECO:0000256" key="3">
    <source>
        <dbReference type="ARBA" id="ARBA00012328"/>
    </source>
</evidence>
<organism evidence="16 17">
    <name type="scientific">Staphylococcus nepalensis</name>
    <dbReference type="NCBI Taxonomy" id="214473"/>
    <lineage>
        <taxon>Bacteria</taxon>
        <taxon>Bacillati</taxon>
        <taxon>Bacillota</taxon>
        <taxon>Bacilli</taxon>
        <taxon>Bacillales</taxon>
        <taxon>Staphylococcaceae</taxon>
        <taxon>Staphylococcus</taxon>
    </lineage>
</organism>
<dbReference type="GO" id="GO:0005737">
    <property type="term" value="C:cytoplasm"/>
    <property type="evidence" value="ECO:0007669"/>
    <property type="project" value="UniProtKB-SubCell"/>
</dbReference>
<protein>
    <recommendedName>
        <fullName evidence="4 12">Ribosomal RNA small subunit methyltransferase E</fullName>
        <ecNumber evidence="3 12">2.1.1.193</ecNumber>
    </recommendedName>
</protein>
<dbReference type="InterPro" id="IPR029026">
    <property type="entry name" value="tRNA_m1G_MTases_N"/>
</dbReference>
<dbReference type="EMBL" id="JAFNLT010000001">
    <property type="protein sequence ID" value="MBO1226049.1"/>
    <property type="molecule type" value="Genomic_DNA"/>
</dbReference>
<evidence type="ECO:0000256" key="7">
    <source>
        <dbReference type="ARBA" id="ARBA00022603"/>
    </source>
</evidence>
<evidence type="ECO:0000256" key="2">
    <source>
        <dbReference type="ARBA" id="ARBA00005528"/>
    </source>
</evidence>
<evidence type="ECO:0000256" key="5">
    <source>
        <dbReference type="ARBA" id="ARBA00022490"/>
    </source>
</evidence>
<dbReference type="PIRSF" id="PIRSF015601">
    <property type="entry name" value="MTase_slr0722"/>
    <property type="match status" value="1"/>
</dbReference>
<evidence type="ECO:0000256" key="6">
    <source>
        <dbReference type="ARBA" id="ARBA00022552"/>
    </source>
</evidence>
<dbReference type="Pfam" id="PF04452">
    <property type="entry name" value="Methyltrans_RNA"/>
    <property type="match status" value="1"/>
</dbReference>
<dbReference type="KEGG" id="snl:BJD96_06460"/>
<dbReference type="Gene3D" id="2.40.240.20">
    <property type="entry name" value="Hypothetical PUA domain-like, domain 1"/>
    <property type="match status" value="1"/>
</dbReference>
<dbReference type="RefSeq" id="WP_096809426.1">
    <property type="nucleotide sequence ID" value="NZ_BMCF01000002.1"/>
</dbReference>
<dbReference type="InterPro" id="IPR046887">
    <property type="entry name" value="RsmE_PUA-like"/>
</dbReference>
<dbReference type="EMBL" id="UHDS01000001">
    <property type="protein sequence ID" value="SUM54994.1"/>
    <property type="molecule type" value="Genomic_DNA"/>
</dbReference>
<keyword evidence="7 12" id="KW-0489">Methyltransferase</keyword>
<proteinExistence type="inferred from homology"/>
<dbReference type="Proteomes" id="UP000664081">
    <property type="component" value="Unassembled WGS sequence"/>
</dbReference>
<name>A0A291JJB1_9STAP</name>
<evidence type="ECO:0000256" key="10">
    <source>
        <dbReference type="ARBA" id="ARBA00025699"/>
    </source>
</evidence>
<feature type="domain" description="Ribosomal RNA small subunit methyltransferase E PUA-like" evidence="14">
    <location>
        <begin position="18"/>
        <end position="61"/>
    </location>
</feature>
<evidence type="ECO:0000313" key="18">
    <source>
        <dbReference type="Proteomes" id="UP000664081"/>
    </source>
</evidence>
<evidence type="ECO:0000256" key="4">
    <source>
        <dbReference type="ARBA" id="ARBA00013673"/>
    </source>
</evidence>
<dbReference type="InterPro" id="IPR015947">
    <property type="entry name" value="PUA-like_sf"/>
</dbReference>
<reference evidence="15 18" key="2">
    <citation type="submission" date="2021-03" db="EMBL/GenBank/DDBJ databases">
        <title>Staphylococci and Mammaliicocci in bats.</title>
        <authorList>
            <person name="Fountain K."/>
        </authorList>
    </citation>
    <scope>NUCLEOTIDE SEQUENCE [LARGE SCALE GENOMIC DNA]</scope>
    <source>
        <strain evidence="15 18">18_1_E_SW</strain>
    </source>
</reference>
<accession>A0A291JJB1</accession>
<dbReference type="FunFam" id="3.40.1280.10:FF:000024">
    <property type="entry name" value="Ribosomal RNA small subunit methyltransferase E"/>
    <property type="match status" value="1"/>
</dbReference>
<dbReference type="NCBIfam" id="TIGR00046">
    <property type="entry name" value="RsmE family RNA methyltransferase"/>
    <property type="match status" value="1"/>
</dbReference>
<dbReference type="PANTHER" id="PTHR30027">
    <property type="entry name" value="RIBOSOMAL RNA SMALL SUBUNIT METHYLTRANSFERASE E"/>
    <property type="match status" value="1"/>
</dbReference>
<dbReference type="EC" id="2.1.1.193" evidence="3 12"/>
<dbReference type="GeneID" id="66776738"/>
<evidence type="ECO:0000313" key="17">
    <source>
        <dbReference type="Proteomes" id="UP000254412"/>
    </source>
</evidence>
<dbReference type="GO" id="GO:0070475">
    <property type="term" value="P:rRNA base methylation"/>
    <property type="evidence" value="ECO:0007669"/>
    <property type="project" value="TreeGrafter"/>
</dbReference>
<evidence type="ECO:0000256" key="12">
    <source>
        <dbReference type="PIRNR" id="PIRNR015601"/>
    </source>
</evidence>
<evidence type="ECO:0000256" key="9">
    <source>
        <dbReference type="ARBA" id="ARBA00022691"/>
    </source>
</evidence>
<evidence type="ECO:0000256" key="1">
    <source>
        <dbReference type="ARBA" id="ARBA00004496"/>
    </source>
</evidence>
<comment type="similarity">
    <text evidence="2 12">Belongs to the RNA methyltransferase RsmE family.</text>
</comment>
<keyword evidence="5 12" id="KW-0963">Cytoplasm</keyword>
<dbReference type="InterPro" id="IPR006700">
    <property type="entry name" value="RsmE"/>
</dbReference>